<evidence type="ECO:0000256" key="6">
    <source>
        <dbReference type="ARBA" id="ARBA00022729"/>
    </source>
</evidence>
<keyword evidence="2" id="KW-0723">Serine/threonine-protein kinase</keyword>
<keyword evidence="3" id="KW-0245">EGF-like domain</keyword>
<comment type="subcellular location">
    <subcellularLocation>
        <location evidence="1">Membrane</location>
        <topology evidence="1">Single-pass type I membrane protein</topology>
    </subcellularLocation>
</comment>
<dbReference type="InterPro" id="IPR001881">
    <property type="entry name" value="EGF-like_Ca-bd_dom"/>
</dbReference>
<dbReference type="InterPro" id="IPR025287">
    <property type="entry name" value="WAK_GUB"/>
</dbReference>
<dbReference type="SMART" id="SM00179">
    <property type="entry name" value="EGF_CA"/>
    <property type="match status" value="1"/>
</dbReference>
<accession>A0AAQ3T0E2</accession>
<dbReference type="SUPFAM" id="SSF57184">
    <property type="entry name" value="Growth factor receptor domain"/>
    <property type="match status" value="1"/>
</dbReference>
<dbReference type="InterPro" id="IPR017441">
    <property type="entry name" value="Protein_kinase_ATP_BS"/>
</dbReference>
<keyword evidence="4" id="KW-0808">Transferase</keyword>
<evidence type="ECO:0000313" key="18">
    <source>
        <dbReference type="EMBL" id="WVZ64398.1"/>
    </source>
</evidence>
<proteinExistence type="predicted"/>
<dbReference type="SMART" id="SM00181">
    <property type="entry name" value="EGF"/>
    <property type="match status" value="3"/>
</dbReference>
<dbReference type="Proteomes" id="UP001341281">
    <property type="component" value="Chromosome 03"/>
</dbReference>
<sequence length="943" mass="104160">MVRYLDDAMISLPLFAVLATTLVAEASSGVAVAAGRQGGNGARAAPSPPSVAPAAGCPNSCGNLTFDFPFGAGRDCSRSSDFELTCFVGNNDTSEPPKLFLCDGITQVTQSIDIDTTENAASSSESSVSIVFTHTIYLNSSAPVVWSPFHHKPPGKSFVWYYPQRLKFSGCDFDVHWVNPPADVPASASSCTATCPDMAVAAAAAPQNCDGGGTGIGCCQILFGDATADSVQLMFVRHGNAKPKLHHNRTFLWDTVNVTNAYGYETSAGWTIIDQPSCTSARKDKATYACVSRTSICMDDLAFGHYGYHCRCRAGYRGNPYIRDGCKPDNGYYNASQQKINCTRRCGSINVPFPFGLEEGCFAREEFQLNCTDMASSTLILAATVAGGGYHVTNIDVDKGHIEYFGTNNDETTLINEEFEEQVSLYFTLPSNVSAQWVVAQRLTCEEAKRNMSGYACTSANSECTNIQQNDGYFGYRCNCKPGFQGNPYVKSGCVDIDECQQPNTCPETCTNTVGNYTCNQCPYKTEYDPVQRHCITRKHQNLLLGIVIGLSVGLGILLLCLTGVFLIRKWRNNIQKQLRKKYFLKNKGLLFEQLVSSDERQSDNKIFSLEELEKATNNFDHTRIVGSGGHGMVYKGILLDQRVVAIKKPKIINEGEINQFINEVAILSQLNHRNIVKLLGCCLETEVPLLVYDFIPNGSLFKIIHDDKRNNDFLLTWDDCLRIATEAAGALCYLHSAASVSVFHRDVKSSNILLDGSYTTKVSDFGASRLIPIDQMVTNVQGTFGYLDPEYYHTGQLNQKSDVYSFGVVLLELLIRKEPIFTCDSGSKTNLSNYFLEEMRTRPITEIVASQVLEQATEDEVNTIASLAKECLRLRGEERPTMKQVEMKLQLLRNNGLRSCNGIPSHGLCQFMETIELMKSHQAAMTWSKNLCRLLVYHDKLD</sequence>
<dbReference type="SMART" id="SM00220">
    <property type="entry name" value="S_TKc"/>
    <property type="match status" value="1"/>
</dbReference>
<dbReference type="InterPro" id="IPR011009">
    <property type="entry name" value="Kinase-like_dom_sf"/>
</dbReference>
<dbReference type="InterPro" id="IPR045274">
    <property type="entry name" value="WAK-like"/>
</dbReference>
<dbReference type="GO" id="GO:0005886">
    <property type="term" value="C:plasma membrane"/>
    <property type="evidence" value="ECO:0007669"/>
    <property type="project" value="TreeGrafter"/>
</dbReference>
<dbReference type="GO" id="GO:0005509">
    <property type="term" value="F:calcium ion binding"/>
    <property type="evidence" value="ECO:0007669"/>
    <property type="project" value="InterPro"/>
</dbReference>
<dbReference type="InterPro" id="IPR009030">
    <property type="entry name" value="Growth_fac_rcpt_cys_sf"/>
</dbReference>
<evidence type="ECO:0000256" key="10">
    <source>
        <dbReference type="ARBA" id="ARBA00022989"/>
    </source>
</evidence>
<dbReference type="Pfam" id="PF00069">
    <property type="entry name" value="Pkinase"/>
    <property type="match status" value="1"/>
</dbReference>
<evidence type="ECO:0000256" key="15">
    <source>
        <dbReference type="SAM" id="Phobius"/>
    </source>
</evidence>
<evidence type="ECO:0000256" key="1">
    <source>
        <dbReference type="ARBA" id="ARBA00004479"/>
    </source>
</evidence>
<dbReference type="InterPro" id="IPR008271">
    <property type="entry name" value="Ser/Thr_kinase_AS"/>
</dbReference>
<feature type="chain" id="PRO_5042847665" description="Protein kinase domain-containing protein" evidence="16">
    <location>
        <begin position="27"/>
        <end position="943"/>
    </location>
</feature>
<evidence type="ECO:0000256" key="3">
    <source>
        <dbReference type="ARBA" id="ARBA00022536"/>
    </source>
</evidence>
<feature type="domain" description="Protein kinase" evidence="17">
    <location>
        <begin position="620"/>
        <end position="893"/>
    </location>
</feature>
<dbReference type="PROSITE" id="PS01187">
    <property type="entry name" value="EGF_CA"/>
    <property type="match status" value="1"/>
</dbReference>
<evidence type="ECO:0000256" key="2">
    <source>
        <dbReference type="ARBA" id="ARBA00022527"/>
    </source>
</evidence>
<dbReference type="SUPFAM" id="SSF56112">
    <property type="entry name" value="Protein kinase-like (PK-like)"/>
    <property type="match status" value="1"/>
</dbReference>
<dbReference type="GO" id="GO:0030247">
    <property type="term" value="F:polysaccharide binding"/>
    <property type="evidence" value="ECO:0007669"/>
    <property type="project" value="InterPro"/>
</dbReference>
<evidence type="ECO:0000256" key="8">
    <source>
        <dbReference type="ARBA" id="ARBA00022777"/>
    </source>
</evidence>
<keyword evidence="10 15" id="KW-1133">Transmembrane helix</keyword>
<evidence type="ECO:0000256" key="4">
    <source>
        <dbReference type="ARBA" id="ARBA00022679"/>
    </source>
</evidence>
<dbReference type="PROSITE" id="PS50011">
    <property type="entry name" value="PROTEIN_KINASE_DOM"/>
    <property type="match status" value="1"/>
</dbReference>
<dbReference type="Gene3D" id="3.30.200.20">
    <property type="entry name" value="Phosphorylase Kinase, domain 1"/>
    <property type="match status" value="1"/>
</dbReference>
<dbReference type="AlphaFoldDB" id="A0AAQ3T0E2"/>
<dbReference type="CDD" id="cd00054">
    <property type="entry name" value="EGF_CA"/>
    <property type="match status" value="1"/>
</dbReference>
<evidence type="ECO:0000256" key="12">
    <source>
        <dbReference type="ARBA" id="ARBA00023157"/>
    </source>
</evidence>
<gene>
    <name evidence="18" type="ORF">U9M48_013913</name>
</gene>
<keyword evidence="13" id="KW-0325">Glycoprotein</keyword>
<feature type="transmembrane region" description="Helical" evidence="15">
    <location>
        <begin position="543"/>
        <end position="568"/>
    </location>
</feature>
<dbReference type="Pfam" id="PF13947">
    <property type="entry name" value="GUB_WAK_bind"/>
    <property type="match status" value="1"/>
</dbReference>
<keyword evidence="12" id="KW-1015">Disulfide bond</keyword>
<organism evidence="18 19">
    <name type="scientific">Paspalum notatum var. saurae</name>
    <dbReference type="NCBI Taxonomy" id="547442"/>
    <lineage>
        <taxon>Eukaryota</taxon>
        <taxon>Viridiplantae</taxon>
        <taxon>Streptophyta</taxon>
        <taxon>Embryophyta</taxon>
        <taxon>Tracheophyta</taxon>
        <taxon>Spermatophyta</taxon>
        <taxon>Magnoliopsida</taxon>
        <taxon>Liliopsida</taxon>
        <taxon>Poales</taxon>
        <taxon>Poaceae</taxon>
        <taxon>PACMAD clade</taxon>
        <taxon>Panicoideae</taxon>
        <taxon>Andropogonodae</taxon>
        <taxon>Paspaleae</taxon>
        <taxon>Paspalinae</taxon>
        <taxon>Paspalum</taxon>
    </lineage>
</organism>
<dbReference type="GO" id="GO:0005524">
    <property type="term" value="F:ATP binding"/>
    <property type="evidence" value="ECO:0007669"/>
    <property type="project" value="UniProtKB-UniRule"/>
</dbReference>
<keyword evidence="11 15" id="KW-0472">Membrane</keyword>
<evidence type="ECO:0000256" key="9">
    <source>
        <dbReference type="ARBA" id="ARBA00022840"/>
    </source>
</evidence>
<evidence type="ECO:0000256" key="16">
    <source>
        <dbReference type="SAM" id="SignalP"/>
    </source>
</evidence>
<evidence type="ECO:0000313" key="19">
    <source>
        <dbReference type="Proteomes" id="UP001341281"/>
    </source>
</evidence>
<evidence type="ECO:0000256" key="7">
    <source>
        <dbReference type="ARBA" id="ARBA00022741"/>
    </source>
</evidence>
<evidence type="ECO:0000256" key="5">
    <source>
        <dbReference type="ARBA" id="ARBA00022692"/>
    </source>
</evidence>
<dbReference type="Gene3D" id="1.10.510.10">
    <property type="entry name" value="Transferase(Phosphotransferase) domain 1"/>
    <property type="match status" value="1"/>
</dbReference>
<dbReference type="InterPro" id="IPR018097">
    <property type="entry name" value="EGF_Ca-bd_CS"/>
</dbReference>
<evidence type="ECO:0000256" key="11">
    <source>
        <dbReference type="ARBA" id="ARBA00023136"/>
    </source>
</evidence>
<evidence type="ECO:0000256" key="14">
    <source>
        <dbReference type="PROSITE-ProRule" id="PRU10141"/>
    </source>
</evidence>
<keyword evidence="8" id="KW-0418">Kinase</keyword>
<feature type="signal peptide" evidence="16">
    <location>
        <begin position="1"/>
        <end position="26"/>
    </location>
</feature>
<dbReference type="FunFam" id="1.10.510.10:FF:000084">
    <property type="entry name" value="Wall-associated receptor kinase 2"/>
    <property type="match status" value="1"/>
</dbReference>
<dbReference type="Gene3D" id="2.10.25.10">
    <property type="entry name" value="Laminin"/>
    <property type="match status" value="1"/>
</dbReference>
<keyword evidence="9 14" id="KW-0067">ATP-binding</keyword>
<dbReference type="FunFam" id="3.30.200.20:FF:000043">
    <property type="entry name" value="Wall-associated receptor kinase 2"/>
    <property type="match status" value="1"/>
</dbReference>
<evidence type="ECO:0000256" key="13">
    <source>
        <dbReference type="ARBA" id="ARBA00023180"/>
    </source>
</evidence>
<dbReference type="PROSITE" id="PS00108">
    <property type="entry name" value="PROTEIN_KINASE_ST"/>
    <property type="match status" value="1"/>
</dbReference>
<keyword evidence="19" id="KW-1185">Reference proteome</keyword>
<dbReference type="InterPro" id="IPR000719">
    <property type="entry name" value="Prot_kinase_dom"/>
</dbReference>
<dbReference type="PANTHER" id="PTHR27005">
    <property type="entry name" value="WALL-ASSOCIATED RECEPTOR KINASE-LIKE 21"/>
    <property type="match status" value="1"/>
</dbReference>
<name>A0AAQ3T0E2_PASNO</name>
<protein>
    <recommendedName>
        <fullName evidence="17">Protein kinase domain-containing protein</fullName>
    </recommendedName>
</protein>
<dbReference type="PANTHER" id="PTHR27005:SF541">
    <property type="entry name" value="PROTEIN KINASE DOMAIN-CONTAINING PROTEIN"/>
    <property type="match status" value="1"/>
</dbReference>
<evidence type="ECO:0000259" key="17">
    <source>
        <dbReference type="PROSITE" id="PS50011"/>
    </source>
</evidence>
<dbReference type="InterPro" id="IPR000742">
    <property type="entry name" value="EGF"/>
</dbReference>
<reference evidence="18 19" key="1">
    <citation type="submission" date="2024-02" db="EMBL/GenBank/DDBJ databases">
        <title>High-quality chromosome-scale genome assembly of Pensacola bahiagrass (Paspalum notatum Flugge var. saurae).</title>
        <authorList>
            <person name="Vega J.M."/>
            <person name="Podio M."/>
            <person name="Orjuela J."/>
            <person name="Siena L.A."/>
            <person name="Pessino S.C."/>
            <person name="Combes M.C."/>
            <person name="Mariac C."/>
            <person name="Albertini E."/>
            <person name="Pupilli F."/>
            <person name="Ortiz J.P.A."/>
            <person name="Leblanc O."/>
        </authorList>
    </citation>
    <scope>NUCLEOTIDE SEQUENCE [LARGE SCALE GENOMIC DNA]</scope>
    <source>
        <strain evidence="18">R1</strain>
        <tissue evidence="18">Leaf</tissue>
    </source>
</reference>
<keyword evidence="6 16" id="KW-0732">Signal</keyword>
<dbReference type="PROSITE" id="PS00107">
    <property type="entry name" value="PROTEIN_KINASE_ATP"/>
    <property type="match status" value="1"/>
</dbReference>
<feature type="binding site" evidence="14">
    <location>
        <position position="649"/>
    </location>
    <ligand>
        <name>ATP</name>
        <dbReference type="ChEBI" id="CHEBI:30616"/>
    </ligand>
</feature>
<keyword evidence="5 15" id="KW-0812">Transmembrane</keyword>
<dbReference type="GO" id="GO:0004674">
    <property type="term" value="F:protein serine/threonine kinase activity"/>
    <property type="evidence" value="ECO:0007669"/>
    <property type="project" value="UniProtKB-KW"/>
</dbReference>
<keyword evidence="7 14" id="KW-0547">Nucleotide-binding</keyword>
<dbReference type="EMBL" id="CP144747">
    <property type="protein sequence ID" value="WVZ64398.1"/>
    <property type="molecule type" value="Genomic_DNA"/>
</dbReference>
<dbReference type="GO" id="GO:0007166">
    <property type="term" value="P:cell surface receptor signaling pathway"/>
    <property type="evidence" value="ECO:0007669"/>
    <property type="project" value="InterPro"/>
</dbReference>